<dbReference type="Pfam" id="PF13770">
    <property type="entry name" value="DUF4169"/>
    <property type="match status" value="1"/>
</dbReference>
<protein>
    <recommendedName>
        <fullName evidence="4">DUF4169 domain-containing protein</fullName>
    </recommendedName>
</protein>
<feature type="compositionally biased region" description="Basic and acidic residues" evidence="1">
    <location>
        <begin position="12"/>
        <end position="27"/>
    </location>
</feature>
<evidence type="ECO:0000313" key="3">
    <source>
        <dbReference type="Proteomes" id="UP000202922"/>
    </source>
</evidence>
<name>A0A238JY73_9RHOB</name>
<dbReference type="OrthoDB" id="7192657at2"/>
<sequence length="59" mass="6839">MPKIINLKSARKARERDQKRATGDENSVKFGRTKAVKTLESARNEKARSDLEKHRRDDT</sequence>
<dbReference type="EMBL" id="FXYE01000001">
    <property type="protein sequence ID" value="SMX34656.1"/>
    <property type="molecule type" value="Genomic_DNA"/>
</dbReference>
<evidence type="ECO:0000313" key="2">
    <source>
        <dbReference type="EMBL" id="SMX34656.1"/>
    </source>
</evidence>
<reference evidence="3" key="1">
    <citation type="submission" date="2017-05" db="EMBL/GenBank/DDBJ databases">
        <authorList>
            <person name="Rodrigo-Torres L."/>
            <person name="Arahal R. D."/>
            <person name="Lucena T."/>
        </authorList>
    </citation>
    <scope>NUCLEOTIDE SEQUENCE [LARGE SCALE GENOMIC DNA]</scope>
    <source>
        <strain evidence="3">CECT 8621</strain>
    </source>
</reference>
<feature type="region of interest" description="Disordered" evidence="1">
    <location>
        <begin position="1"/>
        <end position="59"/>
    </location>
</feature>
<evidence type="ECO:0008006" key="4">
    <source>
        <dbReference type="Google" id="ProtNLM"/>
    </source>
</evidence>
<organism evidence="2 3">
    <name type="scientific">Actibacterium lipolyticum</name>
    <dbReference type="NCBI Taxonomy" id="1524263"/>
    <lineage>
        <taxon>Bacteria</taxon>
        <taxon>Pseudomonadati</taxon>
        <taxon>Pseudomonadota</taxon>
        <taxon>Alphaproteobacteria</taxon>
        <taxon>Rhodobacterales</taxon>
        <taxon>Roseobacteraceae</taxon>
        <taxon>Actibacterium</taxon>
    </lineage>
</organism>
<feature type="compositionally biased region" description="Basic and acidic residues" evidence="1">
    <location>
        <begin position="40"/>
        <end position="59"/>
    </location>
</feature>
<dbReference type="AlphaFoldDB" id="A0A238JY73"/>
<dbReference type="Proteomes" id="UP000202922">
    <property type="component" value="Unassembled WGS sequence"/>
</dbReference>
<dbReference type="InterPro" id="IPR025227">
    <property type="entry name" value="DUF4169"/>
</dbReference>
<keyword evidence="3" id="KW-1185">Reference proteome</keyword>
<evidence type="ECO:0000256" key="1">
    <source>
        <dbReference type="SAM" id="MobiDB-lite"/>
    </source>
</evidence>
<proteinExistence type="predicted"/>
<dbReference type="RefSeq" id="WP_093966533.1">
    <property type="nucleotide sequence ID" value="NZ_FXYE01000001.1"/>
</dbReference>
<accession>A0A238JY73</accession>
<gene>
    <name evidence="2" type="ORF">COL8621_01421</name>
</gene>